<proteinExistence type="predicted"/>
<dbReference type="EMBL" id="CM000882">
    <property type="protein sequence ID" value="PNT67555.1"/>
    <property type="molecule type" value="Genomic_DNA"/>
</dbReference>
<feature type="region of interest" description="Disordered" evidence="1">
    <location>
        <begin position="1"/>
        <end position="96"/>
    </location>
</feature>
<protein>
    <submittedName>
        <fullName evidence="2 3">Uncharacterized protein</fullName>
    </submittedName>
</protein>
<reference evidence="2 3" key="1">
    <citation type="journal article" date="2010" name="Nature">
        <title>Genome sequencing and analysis of the model grass Brachypodium distachyon.</title>
        <authorList>
            <consortium name="International Brachypodium Initiative"/>
        </authorList>
    </citation>
    <scope>NUCLEOTIDE SEQUENCE [LARGE SCALE GENOMIC DNA]</scope>
    <source>
        <strain evidence="2 3">Bd21</strain>
    </source>
</reference>
<reference evidence="3" key="3">
    <citation type="submission" date="2018-08" db="UniProtKB">
        <authorList>
            <consortium name="EnsemblPlants"/>
        </authorList>
    </citation>
    <scope>IDENTIFICATION</scope>
    <source>
        <strain evidence="3">cv. Bd21</strain>
    </source>
</reference>
<evidence type="ECO:0000313" key="2">
    <source>
        <dbReference type="EMBL" id="PNT67555.1"/>
    </source>
</evidence>
<dbReference type="EnsemblPlants" id="PNT67555">
    <property type="protein sequence ID" value="PNT67555"/>
    <property type="gene ID" value="BRADI_3g28895v3"/>
</dbReference>
<dbReference type="Proteomes" id="UP000008810">
    <property type="component" value="Chromosome 3"/>
</dbReference>
<evidence type="ECO:0000313" key="3">
    <source>
        <dbReference type="EnsemblPlants" id="PNT67555"/>
    </source>
</evidence>
<evidence type="ECO:0000256" key="1">
    <source>
        <dbReference type="SAM" id="MobiDB-lite"/>
    </source>
</evidence>
<organism evidence="2">
    <name type="scientific">Brachypodium distachyon</name>
    <name type="common">Purple false brome</name>
    <name type="synonym">Trachynia distachya</name>
    <dbReference type="NCBI Taxonomy" id="15368"/>
    <lineage>
        <taxon>Eukaryota</taxon>
        <taxon>Viridiplantae</taxon>
        <taxon>Streptophyta</taxon>
        <taxon>Embryophyta</taxon>
        <taxon>Tracheophyta</taxon>
        <taxon>Spermatophyta</taxon>
        <taxon>Magnoliopsida</taxon>
        <taxon>Liliopsida</taxon>
        <taxon>Poales</taxon>
        <taxon>Poaceae</taxon>
        <taxon>BOP clade</taxon>
        <taxon>Pooideae</taxon>
        <taxon>Stipodae</taxon>
        <taxon>Brachypodieae</taxon>
        <taxon>Brachypodium</taxon>
    </lineage>
</organism>
<dbReference type="InParanoid" id="A0A2K2CZW3"/>
<reference evidence="2" key="2">
    <citation type="submission" date="2017-06" db="EMBL/GenBank/DDBJ databases">
        <title>WGS assembly of Brachypodium distachyon.</title>
        <authorList>
            <consortium name="The International Brachypodium Initiative"/>
            <person name="Lucas S."/>
            <person name="Harmon-Smith M."/>
            <person name="Lail K."/>
            <person name="Tice H."/>
            <person name="Grimwood J."/>
            <person name="Bruce D."/>
            <person name="Barry K."/>
            <person name="Shu S."/>
            <person name="Lindquist E."/>
            <person name="Wang M."/>
            <person name="Pitluck S."/>
            <person name="Vogel J.P."/>
            <person name="Garvin D.F."/>
            <person name="Mockler T.C."/>
            <person name="Schmutz J."/>
            <person name="Rokhsar D."/>
            <person name="Bevan M.W."/>
        </authorList>
    </citation>
    <scope>NUCLEOTIDE SEQUENCE</scope>
    <source>
        <strain evidence="2">Bd21</strain>
    </source>
</reference>
<gene>
    <name evidence="2" type="ORF">BRADI_3g28895v3</name>
</gene>
<sequence length="183" mass="19962">MKLANDPSILDNFGTAELSGSCNTRAQRRADEGPSGRRHSRQGRCPGAAPTLGGREQRQPVGQRRGSQAPAAARQKATPARLPAPPALPSRRIIPDRTGGLIPLTSLLDRRNGRPDGLSLRGPIHSPRTQQQMIGWFVSWDDTSSCVMILPACLAGHWHPERTWVFRRLAGTVPRNQGLDQVC</sequence>
<keyword evidence="4" id="KW-1185">Reference proteome</keyword>
<accession>A0A2K2CZW3</accession>
<feature type="compositionally biased region" description="Low complexity" evidence="1">
    <location>
        <begin position="68"/>
        <end position="81"/>
    </location>
</feature>
<dbReference type="Gramene" id="PNT67555">
    <property type="protein sequence ID" value="PNT67555"/>
    <property type="gene ID" value="BRADI_3g28895v3"/>
</dbReference>
<evidence type="ECO:0000313" key="4">
    <source>
        <dbReference type="Proteomes" id="UP000008810"/>
    </source>
</evidence>
<name>A0A2K2CZW3_BRADI</name>
<dbReference type="AlphaFoldDB" id="A0A2K2CZW3"/>